<keyword evidence="4" id="KW-1185">Reference proteome</keyword>
<feature type="transmembrane region" description="Helical" evidence="2">
    <location>
        <begin position="130"/>
        <end position="152"/>
    </location>
</feature>
<protein>
    <submittedName>
        <fullName evidence="3">Uncharacterized protein</fullName>
    </submittedName>
</protein>
<reference evidence="3 4" key="1">
    <citation type="submission" date="2019-12" db="EMBL/GenBank/DDBJ databases">
        <authorList>
            <person name="Floudas D."/>
            <person name="Bentzer J."/>
            <person name="Ahren D."/>
            <person name="Johansson T."/>
            <person name="Persson P."/>
            <person name="Tunlid A."/>
        </authorList>
    </citation>
    <scope>NUCLEOTIDE SEQUENCE [LARGE SCALE GENOMIC DNA]</scope>
    <source>
        <strain evidence="3 4">CBS 102.39</strain>
    </source>
</reference>
<gene>
    <name evidence="3" type="ORF">D9613_012475</name>
</gene>
<feature type="transmembrane region" description="Helical" evidence="2">
    <location>
        <begin position="251"/>
        <end position="274"/>
    </location>
</feature>
<keyword evidence="2" id="KW-0812">Transmembrane</keyword>
<evidence type="ECO:0000256" key="2">
    <source>
        <dbReference type="SAM" id="Phobius"/>
    </source>
</evidence>
<feature type="transmembrane region" description="Helical" evidence="2">
    <location>
        <begin position="206"/>
        <end position="231"/>
    </location>
</feature>
<dbReference type="EMBL" id="JAACJL010000033">
    <property type="protein sequence ID" value="KAF4615844.1"/>
    <property type="molecule type" value="Genomic_DNA"/>
</dbReference>
<evidence type="ECO:0000313" key="4">
    <source>
        <dbReference type="Proteomes" id="UP000521872"/>
    </source>
</evidence>
<keyword evidence="2" id="KW-0472">Membrane</keyword>
<feature type="transmembrane region" description="Helical" evidence="2">
    <location>
        <begin position="42"/>
        <end position="63"/>
    </location>
</feature>
<dbReference type="AlphaFoldDB" id="A0A8H4QRF3"/>
<name>A0A8H4QRF3_9AGAR</name>
<feature type="transmembrane region" description="Helical" evidence="2">
    <location>
        <begin position="164"/>
        <end position="186"/>
    </location>
</feature>
<dbReference type="Proteomes" id="UP000521872">
    <property type="component" value="Unassembled WGS sequence"/>
</dbReference>
<organism evidence="3 4">
    <name type="scientific">Agrocybe pediades</name>
    <dbReference type="NCBI Taxonomy" id="84607"/>
    <lineage>
        <taxon>Eukaryota</taxon>
        <taxon>Fungi</taxon>
        <taxon>Dikarya</taxon>
        <taxon>Basidiomycota</taxon>
        <taxon>Agaricomycotina</taxon>
        <taxon>Agaricomycetes</taxon>
        <taxon>Agaricomycetidae</taxon>
        <taxon>Agaricales</taxon>
        <taxon>Agaricineae</taxon>
        <taxon>Strophariaceae</taxon>
        <taxon>Agrocybe</taxon>
    </lineage>
</organism>
<accession>A0A8H4QRF3</accession>
<evidence type="ECO:0000313" key="3">
    <source>
        <dbReference type="EMBL" id="KAF4615844.1"/>
    </source>
</evidence>
<keyword evidence="2" id="KW-1133">Transmembrane helix</keyword>
<feature type="transmembrane region" description="Helical" evidence="2">
    <location>
        <begin position="75"/>
        <end position="93"/>
    </location>
</feature>
<proteinExistence type="predicted"/>
<comment type="caution">
    <text evidence="3">The sequence shown here is derived from an EMBL/GenBank/DDBJ whole genome shotgun (WGS) entry which is preliminary data.</text>
</comment>
<sequence length="362" mass="39957">MKQDKIRKSSLPHLFTILTTMPPDPDGPEVYNSVSGVLHPALMSQFLLGIYTGIFMVTLLMYLLKESRTATNKTVIVGSTTALYALTTITFALKWSHINAVPLGETKLGYFEWGYTSSWVDEHAAQGEEILLYITQYGTFIIADSVLVWRCFWACGQSFRSSILPISLLILETVLIITLIVLHHFLHVRMDIITIFLDNANKTEAVLVSVVPISVAMTSLVATFTICRQVYAHTEPKSRLRRRYRNVIDSLIQSSGLYSIVVLVQAALGLVEILQLHHGTIFSQLAAVDYTLTFLKNLSILVAGIAPTLMVARLAAPSSHEDTEAYSSSFPPDVVTNPVCHSDGGQAHNGNLGDIESRAMDD</sequence>
<feature type="region of interest" description="Disordered" evidence="1">
    <location>
        <begin position="339"/>
        <end position="362"/>
    </location>
</feature>
<evidence type="ECO:0000256" key="1">
    <source>
        <dbReference type="SAM" id="MobiDB-lite"/>
    </source>
</evidence>